<dbReference type="PROSITE" id="PS51664">
    <property type="entry name" value="YCAO"/>
    <property type="match status" value="1"/>
</dbReference>
<organism evidence="2 3">
    <name type="scientific">Falsiroseomonas selenitidurans</name>
    <dbReference type="NCBI Taxonomy" id="2716335"/>
    <lineage>
        <taxon>Bacteria</taxon>
        <taxon>Pseudomonadati</taxon>
        <taxon>Pseudomonadota</taxon>
        <taxon>Alphaproteobacteria</taxon>
        <taxon>Acetobacterales</taxon>
        <taxon>Roseomonadaceae</taxon>
        <taxon>Falsiroseomonas</taxon>
    </lineage>
</organism>
<sequence length="409" mass="42024">MELPPQALSEAMARLQGGGAPSEGAAGGRRLLAWLGWEAPVEESRRLDRIALLRVALLCRPVFGLVLPSRPGLCAIGARLDLESAIGEAGLPVLGASGVGLTPGRAFAACMGEAAERLAQVERPEDRDGGDMVALCSWQGEPAGDWPRDLVFRRAAARRTLQPAAPLSIGCAAGPCWPSARRAALLEVIERDAVALWWRGGIPATRLAADHPAARAATALLREGGGVPAAGAEMLLDLTTDLGVPTVAAIAFDGSGSGFLCGTAAGPLLEEAARAAVMERLQNELAVALAAAKRQEFGASALGPRDRAHLLRHATVTAEALPIIAAAAAPRGPAPPGPDFAAIAGRLQARGHAVLVHDHRRAVPGIPVSRVLATGLACEPSTDLPPRLAAAIARTGGGPGHRMRVSLFA</sequence>
<name>A0ABX1E6N9_9PROT</name>
<dbReference type="RefSeq" id="WP_168029884.1">
    <property type="nucleotide sequence ID" value="NZ_JAAVNE010000013.1"/>
</dbReference>
<dbReference type="EMBL" id="JAAVNE010000013">
    <property type="protein sequence ID" value="NKC31192.1"/>
    <property type="molecule type" value="Genomic_DNA"/>
</dbReference>
<comment type="caution">
    <text evidence="2">The sequence shown here is derived from an EMBL/GenBank/DDBJ whole genome shotgun (WGS) entry which is preliminary data.</text>
</comment>
<dbReference type="Pfam" id="PF02624">
    <property type="entry name" value="YcaO"/>
    <property type="match status" value="1"/>
</dbReference>
<feature type="domain" description="YcaO" evidence="1">
    <location>
        <begin position="98"/>
        <end position="409"/>
    </location>
</feature>
<dbReference type="Proteomes" id="UP000787635">
    <property type="component" value="Unassembled WGS sequence"/>
</dbReference>
<keyword evidence="3" id="KW-1185">Reference proteome</keyword>
<evidence type="ECO:0000313" key="3">
    <source>
        <dbReference type="Proteomes" id="UP000787635"/>
    </source>
</evidence>
<accession>A0ABX1E6N9</accession>
<dbReference type="InterPro" id="IPR003776">
    <property type="entry name" value="YcaO-like_dom"/>
</dbReference>
<evidence type="ECO:0000313" key="2">
    <source>
        <dbReference type="EMBL" id="NKC31192.1"/>
    </source>
</evidence>
<evidence type="ECO:0000259" key="1">
    <source>
        <dbReference type="PROSITE" id="PS51664"/>
    </source>
</evidence>
<reference evidence="2 3" key="1">
    <citation type="submission" date="2020-03" db="EMBL/GenBank/DDBJ databases">
        <title>Roseomonas selenitidurans sp. nov. isolated from urban soil.</title>
        <authorList>
            <person name="Liu H."/>
        </authorList>
    </citation>
    <scope>NUCLEOTIDE SEQUENCE [LARGE SCALE GENOMIC DNA]</scope>
    <source>
        <strain evidence="2 3">BU-1</strain>
    </source>
</reference>
<gene>
    <name evidence="2" type="ORF">HEQ75_10005</name>
</gene>
<dbReference type="PANTHER" id="PTHR37809">
    <property type="entry name" value="RIBOSOMAL PROTEIN S12 METHYLTHIOTRANSFERASE ACCESSORY FACTOR YCAO"/>
    <property type="match status" value="1"/>
</dbReference>
<dbReference type="Gene3D" id="3.30.1330.230">
    <property type="match status" value="1"/>
</dbReference>
<protein>
    <submittedName>
        <fullName evidence="2">YcaO-like family protein</fullName>
    </submittedName>
</protein>
<proteinExistence type="predicted"/>
<dbReference type="PANTHER" id="PTHR37809:SF1">
    <property type="entry name" value="RIBOSOMAL PROTEIN S12 METHYLTHIOTRANSFERASE ACCESSORY FACTOR YCAO"/>
    <property type="match status" value="1"/>
</dbReference>